<proteinExistence type="inferred from homology"/>
<dbReference type="GO" id="GO:0009733">
    <property type="term" value="P:response to auxin"/>
    <property type="evidence" value="ECO:0007669"/>
    <property type="project" value="InterPro"/>
</dbReference>
<dbReference type="STRING" id="157652.A0A371F6R9"/>
<dbReference type="InterPro" id="IPR003676">
    <property type="entry name" value="SAUR_fam"/>
</dbReference>
<organism evidence="2 3">
    <name type="scientific">Mucuna pruriens</name>
    <name type="common">Velvet bean</name>
    <name type="synonym">Dolichos pruriens</name>
    <dbReference type="NCBI Taxonomy" id="157652"/>
    <lineage>
        <taxon>Eukaryota</taxon>
        <taxon>Viridiplantae</taxon>
        <taxon>Streptophyta</taxon>
        <taxon>Embryophyta</taxon>
        <taxon>Tracheophyta</taxon>
        <taxon>Spermatophyta</taxon>
        <taxon>Magnoliopsida</taxon>
        <taxon>eudicotyledons</taxon>
        <taxon>Gunneridae</taxon>
        <taxon>Pentapetalae</taxon>
        <taxon>rosids</taxon>
        <taxon>fabids</taxon>
        <taxon>Fabales</taxon>
        <taxon>Fabaceae</taxon>
        <taxon>Papilionoideae</taxon>
        <taxon>50 kb inversion clade</taxon>
        <taxon>NPAAA clade</taxon>
        <taxon>indigoferoid/millettioid clade</taxon>
        <taxon>Phaseoleae</taxon>
        <taxon>Mucuna</taxon>
    </lineage>
</organism>
<dbReference type="PANTHER" id="PTHR31929">
    <property type="entry name" value="SAUR-LIKE AUXIN-RESPONSIVE PROTEIN FAMILY-RELATED"/>
    <property type="match status" value="1"/>
</dbReference>
<dbReference type="Proteomes" id="UP000257109">
    <property type="component" value="Unassembled WGS sequence"/>
</dbReference>
<accession>A0A371F6R9</accession>
<dbReference type="OrthoDB" id="625231at2759"/>
<sequence>LALDVDVLFVKLTIVQRELTQSTSYTLEDVFTTRNCKTSRAVIVSNLFLSLTQQVLKGRLIQEQYRNDKSLHSLSNIDCKIAHWCINNTNEVSEFKYFFNTQVVCTIFCVEQLYTMAFRITGMIKRASFSKRVGVPKGYLAVYPGDKMSPFRIPVSYLNQPSFQELLSQAEEEFGYDQATGVPTIPCNEDEFLNITSHLSEQ</sequence>
<name>A0A371F6R9_MUCPR</name>
<evidence type="ECO:0000256" key="1">
    <source>
        <dbReference type="ARBA" id="ARBA00006974"/>
    </source>
</evidence>
<comment type="caution">
    <text evidence="2">The sequence shown here is derived from an EMBL/GenBank/DDBJ whole genome shotgun (WGS) entry which is preliminary data.</text>
</comment>
<feature type="non-terminal residue" evidence="2">
    <location>
        <position position="1"/>
    </location>
</feature>
<evidence type="ECO:0000313" key="2">
    <source>
        <dbReference type="EMBL" id="RDX73991.1"/>
    </source>
</evidence>
<dbReference type="Pfam" id="PF02519">
    <property type="entry name" value="Auxin_inducible"/>
    <property type="match status" value="1"/>
</dbReference>
<comment type="similarity">
    <text evidence="1">Belongs to the ARG7 family.</text>
</comment>
<dbReference type="EMBL" id="QJKJ01010334">
    <property type="protein sequence ID" value="RDX73991.1"/>
    <property type="molecule type" value="Genomic_DNA"/>
</dbReference>
<evidence type="ECO:0000313" key="3">
    <source>
        <dbReference type="Proteomes" id="UP000257109"/>
    </source>
</evidence>
<dbReference type="AlphaFoldDB" id="A0A371F6R9"/>
<protein>
    <submittedName>
        <fullName evidence="2">Uncharacterized protein</fullName>
    </submittedName>
</protein>
<reference evidence="2" key="1">
    <citation type="submission" date="2018-05" db="EMBL/GenBank/DDBJ databases">
        <title>Draft genome of Mucuna pruriens seed.</title>
        <authorList>
            <person name="Nnadi N.E."/>
            <person name="Vos R."/>
            <person name="Hasami M.H."/>
            <person name="Devisetty U.K."/>
            <person name="Aguiy J.C."/>
        </authorList>
    </citation>
    <scope>NUCLEOTIDE SEQUENCE [LARGE SCALE GENOMIC DNA]</scope>
    <source>
        <strain evidence="2">JCA_2017</strain>
    </source>
</reference>
<gene>
    <name evidence="2" type="ORF">CR513_46312</name>
</gene>
<keyword evidence="3" id="KW-1185">Reference proteome</keyword>